<feature type="chain" id="PRO_5009515538" description="GH18 domain-containing protein" evidence="5">
    <location>
        <begin position="24"/>
        <end position="482"/>
    </location>
</feature>
<evidence type="ECO:0000256" key="4">
    <source>
        <dbReference type="RuleBase" id="RU004453"/>
    </source>
</evidence>
<dbReference type="InterPro" id="IPR001223">
    <property type="entry name" value="Glyco_hydro18_cat"/>
</dbReference>
<dbReference type="GO" id="GO:0008061">
    <property type="term" value="F:chitin binding"/>
    <property type="evidence" value="ECO:0007669"/>
    <property type="project" value="InterPro"/>
</dbReference>
<protein>
    <recommendedName>
        <fullName evidence="6">GH18 domain-containing protein</fullName>
    </recommendedName>
</protein>
<dbReference type="SMART" id="SM00636">
    <property type="entry name" value="Glyco_18"/>
    <property type="match status" value="1"/>
</dbReference>
<dbReference type="Gene3D" id="1.10.101.10">
    <property type="entry name" value="PGBD-like superfamily/PGBD"/>
    <property type="match status" value="1"/>
</dbReference>
<evidence type="ECO:0000256" key="2">
    <source>
        <dbReference type="ARBA" id="ARBA00023295"/>
    </source>
</evidence>
<accession>A0A1F4Y3L5</accession>
<dbReference type="SUPFAM" id="SSF51445">
    <property type="entry name" value="(Trans)glycosidases"/>
    <property type="match status" value="1"/>
</dbReference>
<dbReference type="Gene3D" id="3.20.20.80">
    <property type="entry name" value="Glycosidases"/>
    <property type="match status" value="1"/>
</dbReference>
<dbReference type="EMBL" id="MEXB01000008">
    <property type="protein sequence ID" value="OGC88458.1"/>
    <property type="molecule type" value="Genomic_DNA"/>
</dbReference>
<dbReference type="InterPro" id="IPR029070">
    <property type="entry name" value="Chitinase_insertion_sf"/>
</dbReference>
<sequence>MKFTKAFTLALFVFLCVPGLASARTLIVGTSGDDVTNLQNVLISQKYLAEGNNIGYFGPATLAAVKKFQCEKKIVCSGSSYGVAGPQTQAALRIQNIDTPIASPPNTKPLEFGGWMPYWSEDKSVADVTPHLDQLTVVNPFTYTMKSDGTVNDAAGMDKEPWTSFMAAAKAKGVRVIPTIMWGDGDTQHAILSDAKKRVALEDEIAKLVKDNGFDGIDIDFEARKAETREYFSTFLKGLYQRMGNKWVYCSIETRMTLDHRYGIGVKPPPESTEYANDFVAINKYCDRVQIMAYDQGSIDAILNTSRAQPYVPLADPSWVENVVTLAAQTIDRKKIIIGVPTYGYEYKVTSSGSGYQYKLQWAFNRNYATQLASLLGITPSRNSANELSFIYKSTAQTQALSDQASVPGTVAASGNTVLPPTDVYTQLALATSIQPPFNIVWWSDAQAIADKVALAKKLGVRGIAVFKLDGSEDPNIWNVLK</sequence>
<proteinExistence type="inferred from homology"/>
<dbReference type="Proteomes" id="UP000176568">
    <property type="component" value="Unassembled WGS sequence"/>
</dbReference>
<dbReference type="PROSITE" id="PS51910">
    <property type="entry name" value="GH18_2"/>
    <property type="match status" value="1"/>
</dbReference>
<gene>
    <name evidence="7" type="ORF">A2419_01810</name>
</gene>
<dbReference type="PANTHER" id="PTHR46066">
    <property type="entry name" value="CHITINASE DOMAIN-CONTAINING PROTEIN 1 FAMILY MEMBER"/>
    <property type="match status" value="1"/>
</dbReference>
<dbReference type="InterPro" id="IPR036366">
    <property type="entry name" value="PGBDSf"/>
</dbReference>
<evidence type="ECO:0000259" key="6">
    <source>
        <dbReference type="PROSITE" id="PS51910"/>
    </source>
</evidence>
<dbReference type="Gene3D" id="3.10.50.10">
    <property type="match status" value="1"/>
</dbReference>
<evidence type="ECO:0000313" key="8">
    <source>
        <dbReference type="Proteomes" id="UP000176568"/>
    </source>
</evidence>
<dbReference type="InterPro" id="IPR001579">
    <property type="entry name" value="Glyco_hydro_18_chit_AS"/>
</dbReference>
<dbReference type="InterPro" id="IPR017853">
    <property type="entry name" value="GH"/>
</dbReference>
<dbReference type="Pfam" id="PF01471">
    <property type="entry name" value="PG_binding_1"/>
    <property type="match status" value="1"/>
</dbReference>
<name>A0A1F4Y3L5_9BACT</name>
<reference evidence="7 8" key="1">
    <citation type="journal article" date="2016" name="Nat. Commun.">
        <title>Thousands of microbial genomes shed light on interconnected biogeochemical processes in an aquifer system.</title>
        <authorList>
            <person name="Anantharaman K."/>
            <person name="Brown C.T."/>
            <person name="Hug L.A."/>
            <person name="Sharon I."/>
            <person name="Castelle C.J."/>
            <person name="Probst A.J."/>
            <person name="Thomas B.C."/>
            <person name="Singh A."/>
            <person name="Wilkins M.J."/>
            <person name="Karaoz U."/>
            <person name="Brodie E.L."/>
            <person name="Williams K.H."/>
            <person name="Hubbard S.S."/>
            <person name="Banfield J.F."/>
        </authorList>
    </citation>
    <scope>NUCLEOTIDE SEQUENCE [LARGE SCALE GENOMIC DNA]</scope>
</reference>
<dbReference type="GO" id="GO:0004553">
    <property type="term" value="F:hydrolase activity, hydrolyzing O-glycosyl compounds"/>
    <property type="evidence" value="ECO:0007669"/>
    <property type="project" value="InterPro"/>
</dbReference>
<evidence type="ECO:0000256" key="5">
    <source>
        <dbReference type="SAM" id="SignalP"/>
    </source>
</evidence>
<dbReference type="InterPro" id="IPR002477">
    <property type="entry name" value="Peptidoglycan-bd-like"/>
</dbReference>
<feature type="domain" description="GH18" evidence="6">
    <location>
        <begin position="106"/>
        <end position="482"/>
    </location>
</feature>
<dbReference type="PROSITE" id="PS01095">
    <property type="entry name" value="GH18_1"/>
    <property type="match status" value="1"/>
</dbReference>
<evidence type="ECO:0000256" key="3">
    <source>
        <dbReference type="RuleBase" id="RU000489"/>
    </source>
</evidence>
<dbReference type="PANTHER" id="PTHR46066:SF2">
    <property type="entry name" value="CHITINASE DOMAIN-CONTAINING PROTEIN 1"/>
    <property type="match status" value="1"/>
</dbReference>
<evidence type="ECO:0000256" key="1">
    <source>
        <dbReference type="ARBA" id="ARBA00022801"/>
    </source>
</evidence>
<dbReference type="InterPro" id="IPR036365">
    <property type="entry name" value="PGBD-like_sf"/>
</dbReference>
<dbReference type="InterPro" id="IPR011583">
    <property type="entry name" value="Chitinase_II/V-like_cat"/>
</dbReference>
<comment type="caution">
    <text evidence="7">The sequence shown here is derived from an EMBL/GenBank/DDBJ whole genome shotgun (WGS) entry which is preliminary data.</text>
</comment>
<dbReference type="STRING" id="1797247.A2419_01810"/>
<keyword evidence="2 3" id="KW-0326">Glycosidase</keyword>
<keyword evidence="1 3" id="KW-0378">Hydrolase</keyword>
<comment type="similarity">
    <text evidence="4">Belongs to the glycosyl hydrolase 18 family.</text>
</comment>
<dbReference type="SUPFAM" id="SSF47090">
    <property type="entry name" value="PGBD-like"/>
    <property type="match status" value="1"/>
</dbReference>
<keyword evidence="5" id="KW-0732">Signal</keyword>
<dbReference type="GO" id="GO:0005975">
    <property type="term" value="P:carbohydrate metabolic process"/>
    <property type="evidence" value="ECO:0007669"/>
    <property type="project" value="InterPro"/>
</dbReference>
<evidence type="ECO:0000313" key="7">
    <source>
        <dbReference type="EMBL" id="OGC88458.1"/>
    </source>
</evidence>
<dbReference type="Pfam" id="PF00704">
    <property type="entry name" value="Glyco_hydro_18"/>
    <property type="match status" value="1"/>
</dbReference>
<dbReference type="AlphaFoldDB" id="A0A1F4Y3L5"/>
<organism evidence="7 8">
    <name type="scientific">Candidatus Adlerbacteria bacterium RIFOXYC1_FULL_48_26</name>
    <dbReference type="NCBI Taxonomy" id="1797247"/>
    <lineage>
        <taxon>Bacteria</taxon>
        <taxon>Candidatus Adleribacteriota</taxon>
    </lineage>
</organism>
<feature type="signal peptide" evidence="5">
    <location>
        <begin position="1"/>
        <end position="23"/>
    </location>
</feature>